<dbReference type="EMBL" id="CP088147">
    <property type="protein sequence ID" value="UTU53177.1"/>
    <property type="molecule type" value="Genomic_DNA"/>
</dbReference>
<dbReference type="PANTHER" id="PTHR13847:SF280">
    <property type="entry name" value="D-AMINO ACID DEHYDROGENASE"/>
    <property type="match status" value="1"/>
</dbReference>
<dbReference type="AlphaFoldDB" id="A0AB38TG03"/>
<dbReference type="GO" id="GO:0005886">
    <property type="term" value="C:plasma membrane"/>
    <property type="evidence" value="ECO:0007669"/>
    <property type="project" value="TreeGrafter"/>
</dbReference>
<sequence>MGLFVEPLPSENRLPSKVDVVVVGGGIVGASAALFLAKRGVKVALCEKGNIAGEQSSRNWGWVRQGQRDPREFPLMIESLRLWERMNEDLESESGFRRAGILFASDSDENIAQNEAWLYEARQHQIDARMVSGSELQRLTPGADKRWKAGLFCATDGRAEPHLATTAIALAARRSGASVLTNCAVRGLELSAGSVSAVITEHGRICCSTVVVAAGAWSRRFLKDLDITLPQLKVLGSVMRTSPVEGGPEAALWSTEFALRKRIDGGYTIANGHASVVSIVPDSFRFFANFWPALRSDFKNLRLRVDDRFIKECSESHHTPPDRISPYERTRVLDPAPDKASLRRTFERLKKAFPVFASATVVQQWAGLIDVTPDAIPVISQVDAVPGLIVATGFSGHGFGIAPGAGRLAADLVRGTPPVVDPTDFRFSRFTDGTRVRPLTGV</sequence>
<dbReference type="InterPro" id="IPR036188">
    <property type="entry name" value="FAD/NAD-bd_sf"/>
</dbReference>
<comment type="similarity">
    <text evidence="1">Belongs to the DadA oxidoreductase family.</text>
</comment>
<organism evidence="4 5">
    <name type="scientific">Mesorhizobium ciceri</name>
    <dbReference type="NCBI Taxonomy" id="39645"/>
    <lineage>
        <taxon>Bacteria</taxon>
        <taxon>Pseudomonadati</taxon>
        <taxon>Pseudomonadota</taxon>
        <taxon>Alphaproteobacteria</taxon>
        <taxon>Hyphomicrobiales</taxon>
        <taxon>Phyllobacteriaceae</taxon>
        <taxon>Mesorhizobium</taxon>
    </lineage>
</organism>
<keyword evidence="2" id="KW-0560">Oxidoreductase</keyword>
<name>A0AB38TG03_9HYPH</name>
<evidence type="ECO:0000313" key="4">
    <source>
        <dbReference type="EMBL" id="UTU53177.1"/>
    </source>
</evidence>
<evidence type="ECO:0000256" key="2">
    <source>
        <dbReference type="ARBA" id="ARBA00023002"/>
    </source>
</evidence>
<feature type="domain" description="FAD dependent oxidoreductase" evidence="3">
    <location>
        <begin position="19"/>
        <end position="412"/>
    </location>
</feature>
<dbReference type="Proteomes" id="UP001060070">
    <property type="component" value="Chromosome"/>
</dbReference>
<dbReference type="InterPro" id="IPR006076">
    <property type="entry name" value="FAD-dep_OxRdtase"/>
</dbReference>
<dbReference type="RefSeq" id="WP_024505678.1">
    <property type="nucleotide sequence ID" value="NZ_CP088147.1"/>
</dbReference>
<dbReference type="GO" id="GO:0008718">
    <property type="term" value="F:D-amino-acid dehydrogenase activity"/>
    <property type="evidence" value="ECO:0007669"/>
    <property type="project" value="TreeGrafter"/>
</dbReference>
<reference evidence="4 5" key="1">
    <citation type="journal article" date="2022" name="Microbiol. Resour. Announc.">
        <title>Complete Genome Sequence of Mesorhizobium ciceri Strain R30, a Rhizobium Used as a Commercial Inoculant for Chickpea in Argentina.</title>
        <authorList>
            <person name="Foresto E."/>
            <person name="Revale S."/>
            <person name="Primo E."/>
            <person name="Nievas F."/>
            <person name="Carezzano E."/>
            <person name="Puente M."/>
            <person name="Alzari P."/>
            <person name="Mart M."/>
            <person name="Ben-Assaya M."/>
            <person name="Mornico D."/>
            <person name="Santoro M."/>
            <person name="Mart F."/>
            <person name="Giordano W."/>
            <person name="Bogino P."/>
        </authorList>
    </citation>
    <scope>NUCLEOTIDE SEQUENCE [LARGE SCALE GENOMIC DNA]</scope>
    <source>
        <strain evidence="4 5">R30</strain>
    </source>
</reference>
<dbReference type="Gene3D" id="3.30.9.10">
    <property type="entry name" value="D-Amino Acid Oxidase, subunit A, domain 2"/>
    <property type="match status" value="1"/>
</dbReference>
<gene>
    <name evidence="4" type="ORF">LRP29_07095</name>
</gene>
<dbReference type="SUPFAM" id="SSF51905">
    <property type="entry name" value="FAD/NAD(P)-binding domain"/>
    <property type="match status" value="1"/>
</dbReference>
<keyword evidence="5" id="KW-1185">Reference proteome</keyword>
<dbReference type="PANTHER" id="PTHR13847">
    <property type="entry name" value="SARCOSINE DEHYDROGENASE-RELATED"/>
    <property type="match status" value="1"/>
</dbReference>
<dbReference type="Pfam" id="PF01266">
    <property type="entry name" value="DAO"/>
    <property type="match status" value="1"/>
</dbReference>
<evidence type="ECO:0000313" key="5">
    <source>
        <dbReference type="Proteomes" id="UP001060070"/>
    </source>
</evidence>
<evidence type="ECO:0000259" key="3">
    <source>
        <dbReference type="Pfam" id="PF01266"/>
    </source>
</evidence>
<protein>
    <submittedName>
        <fullName evidence="4">FAD-binding oxidoreductase</fullName>
    </submittedName>
</protein>
<evidence type="ECO:0000256" key="1">
    <source>
        <dbReference type="ARBA" id="ARBA00009410"/>
    </source>
</evidence>
<proteinExistence type="inferred from homology"/>
<accession>A0AB38TG03</accession>
<dbReference type="Gene3D" id="3.50.50.60">
    <property type="entry name" value="FAD/NAD(P)-binding domain"/>
    <property type="match status" value="1"/>
</dbReference>
<dbReference type="GO" id="GO:0055130">
    <property type="term" value="P:D-alanine catabolic process"/>
    <property type="evidence" value="ECO:0007669"/>
    <property type="project" value="TreeGrafter"/>
</dbReference>
<dbReference type="GO" id="GO:0005737">
    <property type="term" value="C:cytoplasm"/>
    <property type="evidence" value="ECO:0007669"/>
    <property type="project" value="TreeGrafter"/>
</dbReference>